<keyword evidence="6 7" id="KW-0472">Membrane</keyword>
<sequence>MNFPYFLAKRITLSGQRTFSKLIVRVTIGALTLAIMAIIMAVAILNGFKKEITEKQRGFFGDIILLKNDTNDSYVNSPISLSKEQIANLEKNPNIVDIYPFATKAGIMNVKGEVEGVLLKGIDPDYDQQFLSKTILEGDTINFAAEDAENQLLISSLTANRLNLKVGESFIMYFIQEPVRKRKFTVKGIFSTNSEELDKVYVIGSLSLIRRLNNLTESEVGGYEVRVKDFNQLGVTTEQMNDALDNSMYATNVVMQMPDIFNWLNMLDMNDNIIFVLMVVVAVINMISALLISILERSSMIGLLKALGMQNKRIRTVFLYNSLYLIGYGLLLGNIFAILIYFFQTKTAFFKLDPSVYYVSFVPMDISWITVLWLNVALVGIALITLFIPSMLISRISPIKTIQFK</sequence>
<accession>A0ABP7YNE4</accession>
<name>A0ABP7YNE4_9SPHI</name>
<feature type="transmembrane region" description="Helical" evidence="7">
    <location>
        <begin position="317"/>
        <end position="343"/>
    </location>
</feature>
<dbReference type="Proteomes" id="UP001500101">
    <property type="component" value="Unassembled WGS sequence"/>
</dbReference>
<evidence type="ECO:0000256" key="4">
    <source>
        <dbReference type="ARBA" id="ARBA00022692"/>
    </source>
</evidence>
<evidence type="ECO:0000256" key="7">
    <source>
        <dbReference type="SAM" id="Phobius"/>
    </source>
</evidence>
<proteinExistence type="inferred from homology"/>
<feature type="domain" description="MacB-like periplasmic core" evidence="9">
    <location>
        <begin position="27"/>
        <end position="242"/>
    </location>
</feature>
<keyword evidence="11" id="KW-1185">Reference proteome</keyword>
<organism evidence="10 11">
    <name type="scientific">Sphingobacterium kyonggiense</name>
    <dbReference type="NCBI Taxonomy" id="714075"/>
    <lineage>
        <taxon>Bacteria</taxon>
        <taxon>Pseudomonadati</taxon>
        <taxon>Bacteroidota</taxon>
        <taxon>Sphingobacteriia</taxon>
        <taxon>Sphingobacteriales</taxon>
        <taxon>Sphingobacteriaceae</taxon>
        <taxon>Sphingobacterium</taxon>
    </lineage>
</organism>
<dbReference type="PANTHER" id="PTHR30489">
    <property type="entry name" value="LIPOPROTEIN-RELEASING SYSTEM TRANSMEMBRANE PROTEIN LOLE"/>
    <property type="match status" value="1"/>
</dbReference>
<protein>
    <submittedName>
        <fullName evidence="10">ABC transporter permease</fullName>
    </submittedName>
</protein>
<feature type="transmembrane region" description="Helical" evidence="7">
    <location>
        <begin position="366"/>
        <end position="388"/>
    </location>
</feature>
<comment type="caution">
    <text evidence="10">The sequence shown here is derived from an EMBL/GenBank/DDBJ whole genome shotgun (WGS) entry which is preliminary data.</text>
</comment>
<reference evidence="11" key="1">
    <citation type="journal article" date="2019" name="Int. J. Syst. Evol. Microbiol.">
        <title>The Global Catalogue of Microorganisms (GCM) 10K type strain sequencing project: providing services to taxonomists for standard genome sequencing and annotation.</title>
        <authorList>
            <consortium name="The Broad Institute Genomics Platform"/>
            <consortium name="The Broad Institute Genome Sequencing Center for Infectious Disease"/>
            <person name="Wu L."/>
            <person name="Ma J."/>
        </authorList>
    </citation>
    <scope>NUCLEOTIDE SEQUENCE [LARGE SCALE GENOMIC DNA]</scope>
    <source>
        <strain evidence="11">JCM 16704</strain>
    </source>
</reference>
<keyword evidence="4 7" id="KW-0812">Transmembrane</keyword>
<dbReference type="InterPro" id="IPR003838">
    <property type="entry name" value="ABC3_permease_C"/>
</dbReference>
<gene>
    <name evidence="10" type="ORF">GCM10022216_16200</name>
</gene>
<feature type="domain" description="ABC3 transporter permease C-terminal" evidence="8">
    <location>
        <begin position="272"/>
        <end position="398"/>
    </location>
</feature>
<feature type="transmembrane region" description="Helical" evidence="7">
    <location>
        <begin position="273"/>
        <end position="296"/>
    </location>
</feature>
<keyword evidence="5 7" id="KW-1133">Transmembrane helix</keyword>
<comment type="similarity">
    <text evidence="2">Belongs to the ABC-4 integral membrane protein family. LolC/E subfamily.</text>
</comment>
<evidence type="ECO:0000259" key="8">
    <source>
        <dbReference type="Pfam" id="PF02687"/>
    </source>
</evidence>
<dbReference type="EMBL" id="BAAAZI010000006">
    <property type="protein sequence ID" value="GAA4138804.1"/>
    <property type="molecule type" value="Genomic_DNA"/>
</dbReference>
<evidence type="ECO:0000256" key="6">
    <source>
        <dbReference type="ARBA" id="ARBA00023136"/>
    </source>
</evidence>
<evidence type="ECO:0000256" key="1">
    <source>
        <dbReference type="ARBA" id="ARBA00004651"/>
    </source>
</evidence>
<evidence type="ECO:0000313" key="11">
    <source>
        <dbReference type="Proteomes" id="UP001500101"/>
    </source>
</evidence>
<dbReference type="RefSeq" id="WP_344674132.1">
    <property type="nucleotide sequence ID" value="NZ_BAAAZI010000006.1"/>
</dbReference>
<evidence type="ECO:0000259" key="9">
    <source>
        <dbReference type="Pfam" id="PF12704"/>
    </source>
</evidence>
<evidence type="ECO:0000256" key="3">
    <source>
        <dbReference type="ARBA" id="ARBA00022475"/>
    </source>
</evidence>
<dbReference type="Pfam" id="PF12704">
    <property type="entry name" value="MacB_PCD"/>
    <property type="match status" value="1"/>
</dbReference>
<comment type="subcellular location">
    <subcellularLocation>
        <location evidence="1">Cell membrane</location>
        <topology evidence="1">Multi-pass membrane protein</topology>
    </subcellularLocation>
</comment>
<evidence type="ECO:0000256" key="5">
    <source>
        <dbReference type="ARBA" id="ARBA00022989"/>
    </source>
</evidence>
<dbReference type="Pfam" id="PF02687">
    <property type="entry name" value="FtsX"/>
    <property type="match status" value="1"/>
</dbReference>
<dbReference type="InterPro" id="IPR025857">
    <property type="entry name" value="MacB_PCD"/>
</dbReference>
<evidence type="ECO:0000313" key="10">
    <source>
        <dbReference type="EMBL" id="GAA4138804.1"/>
    </source>
</evidence>
<feature type="transmembrane region" description="Helical" evidence="7">
    <location>
        <begin position="22"/>
        <end position="45"/>
    </location>
</feature>
<dbReference type="InterPro" id="IPR051447">
    <property type="entry name" value="Lipoprotein-release_system"/>
</dbReference>
<dbReference type="PANTHER" id="PTHR30489:SF0">
    <property type="entry name" value="LIPOPROTEIN-RELEASING SYSTEM TRANSMEMBRANE PROTEIN LOLE"/>
    <property type="match status" value="1"/>
</dbReference>
<evidence type="ECO:0000256" key="2">
    <source>
        <dbReference type="ARBA" id="ARBA00005236"/>
    </source>
</evidence>
<keyword evidence="3" id="KW-1003">Cell membrane</keyword>